<sequence length="348" mass="40378">MFSIEEVGLDYYIPVSCQEKYKEIAYSTLPLEEKIVQLLTINPQFMVKSATISDEENYKKLKYNSSVKLIKEKISLKKKLEFFSLSLNVKPHIKEITNGLIYPDVADFLTLLHLNIVFKYINEIYAPGASLRIGSQFNYFRKFSRISQKAAKQMHNISLKFNNIAEDLVGTTNLIDIFDVYEAVEPFKKEFYLKVEGAKFDFLQAEGSMNQIRKSAEYYMNYVVDPDYFPNKEAAWNFCMYHVLDSTAYKTAVVSMFDTSHGLFERFSELIQVETRFQSGSNVKEHQNSIYIAFLPGASTFSFNRLTLRKSSGLWELTTYKQITKAKAKEKFIKQLSHPFFFEETSNG</sequence>
<name>A0A6M6E189_PRIMG</name>
<dbReference type="RefSeq" id="WP_171778822.1">
    <property type="nucleotide sequence ID" value="NZ_CP045273.1"/>
</dbReference>
<organism evidence="1 2">
    <name type="scientific">Priestia megaterium</name>
    <name type="common">Bacillus megaterium</name>
    <dbReference type="NCBI Taxonomy" id="1404"/>
    <lineage>
        <taxon>Bacteria</taxon>
        <taxon>Bacillati</taxon>
        <taxon>Bacillota</taxon>
        <taxon>Bacilli</taxon>
        <taxon>Bacillales</taxon>
        <taxon>Bacillaceae</taxon>
        <taxon>Priestia</taxon>
    </lineage>
</organism>
<dbReference type="EMBL" id="CP045273">
    <property type="protein sequence ID" value="QJX80823.1"/>
    <property type="molecule type" value="Genomic_DNA"/>
</dbReference>
<reference evidence="1 2" key="1">
    <citation type="submission" date="2019-10" db="EMBL/GenBank/DDBJ databases">
        <title>Complete genome sequences for adaption low water activity.</title>
        <authorList>
            <person name="Zhao L."/>
            <person name="Zhong J."/>
        </authorList>
    </citation>
    <scope>NUCLEOTIDE SEQUENCE [LARGE SCALE GENOMIC DNA]</scope>
    <source>
        <strain evidence="1 2">FDU301</strain>
        <plasmid evidence="2">pfdu301a</plasmid>
    </source>
</reference>
<gene>
    <name evidence="1" type="ORF">FDZ14_32555</name>
</gene>
<accession>A0A6M6E189</accession>
<geneLocation type="plasmid" evidence="2">
    <name>pfdu301a</name>
</geneLocation>
<evidence type="ECO:0000313" key="2">
    <source>
        <dbReference type="Proteomes" id="UP000501076"/>
    </source>
</evidence>
<dbReference type="AlphaFoldDB" id="A0A6M6E189"/>
<proteinExistence type="predicted"/>
<keyword evidence="1" id="KW-0614">Plasmid</keyword>
<dbReference type="Proteomes" id="UP000501076">
    <property type="component" value="Plasmid pFDU301A"/>
</dbReference>
<protein>
    <submittedName>
        <fullName evidence="1">Uncharacterized protein</fullName>
    </submittedName>
</protein>
<evidence type="ECO:0000313" key="1">
    <source>
        <dbReference type="EMBL" id="QJX80823.1"/>
    </source>
</evidence>